<dbReference type="GeneID" id="28900281"/>
<protein>
    <submittedName>
        <fullName evidence="2">Uncharacterized protein</fullName>
    </submittedName>
</protein>
<name>A0A165GC26_XYLHT</name>
<proteinExistence type="predicted"/>
<accession>A0A165GC26</accession>
<feature type="compositionally biased region" description="Basic and acidic residues" evidence="1">
    <location>
        <begin position="9"/>
        <end position="20"/>
    </location>
</feature>
<feature type="compositionally biased region" description="Low complexity" evidence="1">
    <location>
        <begin position="92"/>
        <end position="104"/>
    </location>
</feature>
<feature type="region of interest" description="Disordered" evidence="1">
    <location>
        <begin position="1"/>
        <end position="24"/>
    </location>
</feature>
<dbReference type="OrthoDB" id="5226533at2759"/>
<dbReference type="RefSeq" id="XP_018187564.1">
    <property type="nucleotide sequence ID" value="XM_018335144.1"/>
</dbReference>
<gene>
    <name evidence="2" type="ORF">L228DRAFT_268509</name>
</gene>
<evidence type="ECO:0000313" key="3">
    <source>
        <dbReference type="Proteomes" id="UP000076632"/>
    </source>
</evidence>
<sequence length="133" mass="14120">MSSASQTEPRIDASGEERINDVPVPAPLGLGTYLRLAPVFSTTFPQRAQEVQDTGPVPPTLSALAKLVAESAIAEDTLNVNPGSEETERRFSSISASSSTSTDSEGAERRRFLKLAPVYYGGKVGSSDFAEVE</sequence>
<keyword evidence="3" id="KW-1185">Reference proteome</keyword>
<dbReference type="EMBL" id="KV407459">
    <property type="protein sequence ID" value="KZF22009.1"/>
    <property type="molecule type" value="Genomic_DNA"/>
</dbReference>
<dbReference type="AlphaFoldDB" id="A0A165GC26"/>
<feature type="region of interest" description="Disordered" evidence="1">
    <location>
        <begin position="78"/>
        <end position="108"/>
    </location>
</feature>
<dbReference type="InParanoid" id="A0A165GC26"/>
<organism evidence="2 3">
    <name type="scientific">Xylona heveae (strain CBS 132557 / TC161)</name>
    <dbReference type="NCBI Taxonomy" id="1328760"/>
    <lineage>
        <taxon>Eukaryota</taxon>
        <taxon>Fungi</taxon>
        <taxon>Dikarya</taxon>
        <taxon>Ascomycota</taxon>
        <taxon>Pezizomycotina</taxon>
        <taxon>Xylonomycetes</taxon>
        <taxon>Xylonales</taxon>
        <taxon>Xylonaceae</taxon>
        <taxon>Xylona</taxon>
    </lineage>
</organism>
<evidence type="ECO:0000313" key="2">
    <source>
        <dbReference type="EMBL" id="KZF22009.1"/>
    </source>
</evidence>
<reference evidence="2 3" key="1">
    <citation type="journal article" date="2016" name="Fungal Biol.">
        <title>The genome of Xylona heveae provides a window into fungal endophytism.</title>
        <authorList>
            <person name="Gazis R."/>
            <person name="Kuo A."/>
            <person name="Riley R."/>
            <person name="LaButti K."/>
            <person name="Lipzen A."/>
            <person name="Lin J."/>
            <person name="Amirebrahimi M."/>
            <person name="Hesse C.N."/>
            <person name="Spatafora J.W."/>
            <person name="Henrissat B."/>
            <person name="Hainaut M."/>
            <person name="Grigoriev I.V."/>
            <person name="Hibbett D.S."/>
        </authorList>
    </citation>
    <scope>NUCLEOTIDE SEQUENCE [LARGE SCALE GENOMIC DNA]</scope>
    <source>
        <strain evidence="2 3">TC161</strain>
    </source>
</reference>
<evidence type="ECO:0000256" key="1">
    <source>
        <dbReference type="SAM" id="MobiDB-lite"/>
    </source>
</evidence>
<dbReference type="Proteomes" id="UP000076632">
    <property type="component" value="Unassembled WGS sequence"/>
</dbReference>